<dbReference type="Gene3D" id="3.60.21.10">
    <property type="match status" value="2"/>
</dbReference>
<evidence type="ECO:0000259" key="1">
    <source>
        <dbReference type="Pfam" id="PF00149"/>
    </source>
</evidence>
<proteinExistence type="predicted"/>
<organism evidence="2 3">
    <name type="scientific">Pontiella sulfatireligans</name>
    <dbReference type="NCBI Taxonomy" id="2750658"/>
    <lineage>
        <taxon>Bacteria</taxon>
        <taxon>Pseudomonadati</taxon>
        <taxon>Kiritimatiellota</taxon>
        <taxon>Kiritimatiellia</taxon>
        <taxon>Kiritimatiellales</taxon>
        <taxon>Pontiellaceae</taxon>
        <taxon>Pontiella</taxon>
    </lineage>
</organism>
<gene>
    <name evidence="2" type="ORF">SCARR_03912</name>
</gene>
<dbReference type="AlphaFoldDB" id="A0A6C2UNJ5"/>
<dbReference type="InterPro" id="IPR004843">
    <property type="entry name" value="Calcineurin-like_PHP"/>
</dbReference>
<reference evidence="2 3" key="1">
    <citation type="submission" date="2019-04" db="EMBL/GenBank/DDBJ databases">
        <authorList>
            <person name="Van Vliet M D."/>
        </authorList>
    </citation>
    <scope>NUCLEOTIDE SEQUENCE [LARGE SCALE GENOMIC DNA]</scope>
    <source>
        <strain evidence="2 3">F21</strain>
    </source>
</reference>
<dbReference type="PANTHER" id="PTHR16509:SF1">
    <property type="entry name" value="MANGANESE-DEPENDENT ADP-RIBOSE_CDP-ALCOHOL DIPHOSPHATASE"/>
    <property type="match status" value="1"/>
</dbReference>
<dbReference type="PANTHER" id="PTHR16509">
    <property type="match status" value="1"/>
</dbReference>
<dbReference type="SUPFAM" id="SSF56300">
    <property type="entry name" value="Metallo-dependent phosphatases"/>
    <property type="match status" value="1"/>
</dbReference>
<name>A0A6C2UNJ5_9BACT</name>
<keyword evidence="3" id="KW-1185">Reference proteome</keyword>
<dbReference type="InterPro" id="IPR029052">
    <property type="entry name" value="Metallo-depent_PP-like"/>
</dbReference>
<dbReference type="Pfam" id="PF00149">
    <property type="entry name" value="Metallophos"/>
    <property type="match status" value="1"/>
</dbReference>
<protein>
    <recommendedName>
        <fullName evidence="1">Calcineurin-like phosphoesterase domain-containing protein</fullName>
    </recommendedName>
</protein>
<accession>A0A6C2UNJ5</accession>
<evidence type="ECO:0000313" key="3">
    <source>
        <dbReference type="Proteomes" id="UP000346198"/>
    </source>
</evidence>
<evidence type="ECO:0000313" key="2">
    <source>
        <dbReference type="EMBL" id="VGO21835.1"/>
    </source>
</evidence>
<dbReference type="GO" id="GO:0016787">
    <property type="term" value="F:hydrolase activity"/>
    <property type="evidence" value="ECO:0007669"/>
    <property type="project" value="InterPro"/>
</dbReference>
<dbReference type="EMBL" id="CAAHFH010000002">
    <property type="protein sequence ID" value="VGO21835.1"/>
    <property type="molecule type" value="Genomic_DNA"/>
</dbReference>
<sequence length="248" mass="27033">MQSVPQAKVGLLTDIHYDGGVAALNRLYEAVATLVHGGVDAMVIMGDLINATSEMSAKRLLREVAALCDSFSGPIHYMHGNHDLDHLSKTAFYNALGRTGDSSSFHFECGGYECICIDANFSPDGTEYDRGNFRWQESFVPAAQLDWLRGRLGAALLPVIILSHQRLDLDGDFGVANNAAVREMIQLSGKVEAVFQGHQHADDLKKIDGAAYYTLSAHVDDAGPAVVQLDGRGIRLMRDYQPQETVNP</sequence>
<dbReference type="Proteomes" id="UP000346198">
    <property type="component" value="Unassembled WGS sequence"/>
</dbReference>
<feature type="domain" description="Calcineurin-like phosphoesterase" evidence="1">
    <location>
        <begin position="8"/>
        <end position="201"/>
    </location>
</feature>
<dbReference type="RefSeq" id="WP_136063271.1">
    <property type="nucleotide sequence ID" value="NZ_CAAHFH010000002.1"/>
</dbReference>